<protein>
    <submittedName>
        <fullName evidence="1">Uncharacterized protein</fullName>
    </submittedName>
</protein>
<gene>
    <name evidence="1" type="ORF">CY0110_14375</name>
</gene>
<evidence type="ECO:0000313" key="2">
    <source>
        <dbReference type="Proteomes" id="UP000003781"/>
    </source>
</evidence>
<organism evidence="1 2">
    <name type="scientific">Crocosphaera chwakensis CCY0110</name>
    <dbReference type="NCBI Taxonomy" id="391612"/>
    <lineage>
        <taxon>Bacteria</taxon>
        <taxon>Bacillati</taxon>
        <taxon>Cyanobacteriota</taxon>
        <taxon>Cyanophyceae</taxon>
        <taxon>Oscillatoriophycideae</taxon>
        <taxon>Chroococcales</taxon>
        <taxon>Aphanothecaceae</taxon>
        <taxon>Crocosphaera</taxon>
        <taxon>Crocosphaera chwakensis</taxon>
    </lineage>
</organism>
<accession>A3IYZ8</accession>
<keyword evidence="2" id="KW-1185">Reference proteome</keyword>
<evidence type="ECO:0000313" key="1">
    <source>
        <dbReference type="EMBL" id="EAZ88299.1"/>
    </source>
</evidence>
<sequence>MSPVSATPGRLRKDSICEKNGVYYGEHGDGHWHKAVKRSNGWYAVGDSLGKTSPC</sequence>
<dbReference type="AlphaFoldDB" id="A3IYZ8"/>
<name>A3IYZ8_9CHRO</name>
<proteinExistence type="predicted"/>
<dbReference type="RefSeq" id="WP_008278616.1">
    <property type="nucleotide sequence ID" value="NZ_AAXW01000091.1"/>
</dbReference>
<dbReference type="EMBL" id="AAXW01000091">
    <property type="protein sequence ID" value="EAZ88299.1"/>
    <property type="molecule type" value="Genomic_DNA"/>
</dbReference>
<comment type="caution">
    <text evidence="1">The sequence shown here is derived from an EMBL/GenBank/DDBJ whole genome shotgun (WGS) entry which is preliminary data.</text>
</comment>
<reference evidence="1 2" key="1">
    <citation type="submission" date="2007-03" db="EMBL/GenBank/DDBJ databases">
        <authorList>
            <person name="Stal L."/>
            <person name="Ferriera S."/>
            <person name="Johnson J."/>
            <person name="Kravitz S."/>
            <person name="Beeson K."/>
            <person name="Sutton G."/>
            <person name="Rogers Y.-H."/>
            <person name="Friedman R."/>
            <person name="Frazier M."/>
            <person name="Venter J.C."/>
        </authorList>
    </citation>
    <scope>NUCLEOTIDE SEQUENCE [LARGE SCALE GENOMIC DNA]</scope>
    <source>
        <strain evidence="1 2">CCY0110</strain>
    </source>
</reference>
<dbReference type="Proteomes" id="UP000003781">
    <property type="component" value="Unassembled WGS sequence"/>
</dbReference>